<dbReference type="HOGENOM" id="CLU_2292642_0_0_1"/>
<keyword evidence="2" id="KW-1185">Reference proteome</keyword>
<dbReference type="Proteomes" id="UP000019376">
    <property type="component" value="Unassembled WGS sequence"/>
</dbReference>
<protein>
    <submittedName>
        <fullName evidence="1">Uncharacterized protein</fullName>
    </submittedName>
</protein>
<name>S7ZUP7_PENO1</name>
<accession>S7ZUP7</accession>
<proteinExistence type="predicted"/>
<evidence type="ECO:0000313" key="2">
    <source>
        <dbReference type="Proteomes" id="UP000019376"/>
    </source>
</evidence>
<organism evidence="1 2">
    <name type="scientific">Penicillium oxalicum (strain 114-2 / CGMCC 5302)</name>
    <name type="common">Penicillium decumbens</name>
    <dbReference type="NCBI Taxonomy" id="933388"/>
    <lineage>
        <taxon>Eukaryota</taxon>
        <taxon>Fungi</taxon>
        <taxon>Dikarya</taxon>
        <taxon>Ascomycota</taxon>
        <taxon>Pezizomycotina</taxon>
        <taxon>Eurotiomycetes</taxon>
        <taxon>Eurotiomycetidae</taxon>
        <taxon>Eurotiales</taxon>
        <taxon>Aspergillaceae</taxon>
        <taxon>Penicillium</taxon>
    </lineage>
</organism>
<gene>
    <name evidence="1" type="ORF">PDE_09128</name>
</gene>
<evidence type="ECO:0000313" key="1">
    <source>
        <dbReference type="EMBL" id="EPS34164.1"/>
    </source>
</evidence>
<reference evidence="1 2" key="1">
    <citation type="journal article" date="2013" name="PLoS ONE">
        <title>Genomic and secretomic analyses reveal unique features of the lignocellulolytic enzyme system of Penicillium decumbens.</title>
        <authorList>
            <person name="Liu G."/>
            <person name="Zhang L."/>
            <person name="Wei X."/>
            <person name="Zou G."/>
            <person name="Qin Y."/>
            <person name="Ma L."/>
            <person name="Li J."/>
            <person name="Zheng H."/>
            <person name="Wang S."/>
            <person name="Wang C."/>
            <person name="Xun L."/>
            <person name="Zhao G.-P."/>
            <person name="Zhou Z."/>
            <person name="Qu Y."/>
        </authorList>
    </citation>
    <scope>NUCLEOTIDE SEQUENCE [LARGE SCALE GENOMIC DNA]</scope>
    <source>
        <strain evidence="2">114-2 / CGMCC 5302</strain>
    </source>
</reference>
<dbReference type="EMBL" id="KB644415">
    <property type="protein sequence ID" value="EPS34164.1"/>
    <property type="molecule type" value="Genomic_DNA"/>
</dbReference>
<sequence length="101" mass="11012">MTDRNAKVKRKRPATRVKMIDAQHGLTQVSRLAASHSLLLTPRIFSTITVATGWGRILIGPRDRPGGVGQSHHWTVVSSPGENVLTGCFSVSVHVGYRPDN</sequence>
<dbReference type="AlphaFoldDB" id="S7ZUP7"/>